<protein>
    <submittedName>
        <fullName evidence="1">Uncharacterized protein</fullName>
    </submittedName>
</protein>
<dbReference type="Proteomes" id="UP000027120">
    <property type="component" value="Unassembled WGS sequence"/>
</dbReference>
<organism evidence="1 2">
    <name type="scientific">Citrus sinensis</name>
    <name type="common">Sweet orange</name>
    <name type="synonym">Citrus aurantium var. sinensis</name>
    <dbReference type="NCBI Taxonomy" id="2711"/>
    <lineage>
        <taxon>Eukaryota</taxon>
        <taxon>Viridiplantae</taxon>
        <taxon>Streptophyta</taxon>
        <taxon>Embryophyta</taxon>
        <taxon>Tracheophyta</taxon>
        <taxon>Spermatophyta</taxon>
        <taxon>Magnoliopsida</taxon>
        <taxon>eudicotyledons</taxon>
        <taxon>Gunneridae</taxon>
        <taxon>Pentapetalae</taxon>
        <taxon>rosids</taxon>
        <taxon>malvids</taxon>
        <taxon>Sapindales</taxon>
        <taxon>Rutaceae</taxon>
        <taxon>Aurantioideae</taxon>
        <taxon>Citrus</taxon>
    </lineage>
</organism>
<name>A0A067DSF7_CITSI</name>
<feature type="non-terminal residue" evidence="1">
    <location>
        <position position="1"/>
    </location>
</feature>
<evidence type="ECO:0000313" key="1">
    <source>
        <dbReference type="EMBL" id="KDO44505.1"/>
    </source>
</evidence>
<proteinExistence type="predicted"/>
<evidence type="ECO:0000313" key="2">
    <source>
        <dbReference type="Proteomes" id="UP000027120"/>
    </source>
</evidence>
<dbReference type="EMBL" id="KK785297">
    <property type="protein sequence ID" value="KDO44504.1"/>
    <property type="molecule type" value="Genomic_DNA"/>
</dbReference>
<dbReference type="STRING" id="2711.A0A067DSF7"/>
<gene>
    <name evidence="1" type="ORF">CISIN_1g0062872mg</name>
</gene>
<dbReference type="PANTHER" id="PTHR13199">
    <property type="entry name" value="GH03947P"/>
    <property type="match status" value="1"/>
</dbReference>
<dbReference type="EMBL" id="KK785297">
    <property type="protein sequence ID" value="KDO44505.1"/>
    <property type="molecule type" value="Genomic_DNA"/>
</dbReference>
<dbReference type="AlphaFoldDB" id="A0A067DSF7"/>
<dbReference type="PANTHER" id="PTHR13199:SF11">
    <property type="entry name" value="PROTEIN ATOSSA"/>
    <property type="match status" value="1"/>
</dbReference>
<keyword evidence="2" id="KW-1185">Reference proteome</keyword>
<sequence length="136" mass="15156">VLSNPEKTPIHTFFCNYDLSDMPVGTKTFIRQKITLASSAPASIPGNGRQQGSEIRNFVKPFPVPAISQSLPISGDFPVQVNPKLCVRLQMRVQKRLKLRALYIKEILTVFPVDSAVVNMSTQLGRKAIHLHAKEM</sequence>
<reference evidence="1 2" key="1">
    <citation type="submission" date="2014-04" db="EMBL/GenBank/DDBJ databases">
        <authorList>
            <consortium name="International Citrus Genome Consortium"/>
            <person name="Gmitter F."/>
            <person name="Chen C."/>
            <person name="Farmerie W."/>
            <person name="Harkins T."/>
            <person name="Desany B."/>
            <person name="Mohiuddin M."/>
            <person name="Kodira C."/>
            <person name="Borodovsky M."/>
            <person name="Lomsadze A."/>
            <person name="Burns P."/>
            <person name="Jenkins J."/>
            <person name="Prochnik S."/>
            <person name="Shu S."/>
            <person name="Chapman J."/>
            <person name="Pitluck S."/>
            <person name="Schmutz J."/>
            <person name="Rokhsar D."/>
        </authorList>
    </citation>
    <scope>NUCLEOTIDE SEQUENCE</scope>
</reference>
<accession>A0A067DSF7</accession>
<dbReference type="InterPro" id="IPR051506">
    <property type="entry name" value="ATOS_Transcription_Regulators"/>
</dbReference>